<dbReference type="PANTHER" id="PTHR21639:SF5">
    <property type="entry name" value="DBF4-TYPE ZINC FINGER-CONTAINING PROTEIN 2"/>
    <property type="match status" value="1"/>
</dbReference>
<evidence type="ECO:0000256" key="4">
    <source>
        <dbReference type="PROSITE-ProRule" id="PRU00600"/>
    </source>
</evidence>
<accession>A0A6P7YJF2</accession>
<feature type="compositionally biased region" description="Basic and acidic residues" evidence="5">
    <location>
        <begin position="528"/>
        <end position="541"/>
    </location>
</feature>
<organism evidence="7 8">
    <name type="scientific">Microcaecilia unicolor</name>
    <dbReference type="NCBI Taxonomy" id="1415580"/>
    <lineage>
        <taxon>Eukaryota</taxon>
        <taxon>Metazoa</taxon>
        <taxon>Chordata</taxon>
        <taxon>Craniata</taxon>
        <taxon>Vertebrata</taxon>
        <taxon>Euteleostomi</taxon>
        <taxon>Amphibia</taxon>
        <taxon>Gymnophiona</taxon>
        <taxon>Siphonopidae</taxon>
        <taxon>Microcaecilia</taxon>
    </lineage>
</organism>
<dbReference type="InterPro" id="IPR006572">
    <property type="entry name" value="Znf_DBF"/>
</dbReference>
<keyword evidence="7" id="KW-1185">Reference proteome</keyword>
<evidence type="ECO:0000313" key="10">
    <source>
        <dbReference type="RefSeq" id="XP_030065110.1"/>
    </source>
</evidence>
<protein>
    <submittedName>
        <fullName evidence="8 9">DBF4-type zinc finger-containing protein 2 isoform X1</fullName>
    </submittedName>
</protein>
<evidence type="ECO:0000313" key="7">
    <source>
        <dbReference type="Proteomes" id="UP000515156"/>
    </source>
</evidence>
<keyword evidence="2 4" id="KW-0863">Zinc-finger</keyword>
<keyword evidence="1" id="KW-0479">Metal-binding</keyword>
<feature type="region of interest" description="Disordered" evidence="5">
    <location>
        <begin position="910"/>
        <end position="949"/>
    </location>
</feature>
<dbReference type="CTD" id="57683"/>
<feature type="compositionally biased region" description="Basic and acidic residues" evidence="5">
    <location>
        <begin position="940"/>
        <end position="949"/>
    </location>
</feature>
<dbReference type="GeneID" id="115473997"/>
<proteinExistence type="predicted"/>
<reference evidence="8 9" key="1">
    <citation type="submission" date="2025-04" db="UniProtKB">
        <authorList>
            <consortium name="RefSeq"/>
        </authorList>
    </citation>
    <scope>IDENTIFICATION</scope>
</reference>
<evidence type="ECO:0000256" key="1">
    <source>
        <dbReference type="ARBA" id="ARBA00022723"/>
    </source>
</evidence>
<dbReference type="KEGG" id="muo:115473997"/>
<gene>
    <name evidence="8 9 10 11" type="primary">ZDBF2</name>
</gene>
<feature type="compositionally biased region" description="Polar residues" evidence="5">
    <location>
        <begin position="516"/>
        <end position="527"/>
    </location>
</feature>
<evidence type="ECO:0000256" key="5">
    <source>
        <dbReference type="SAM" id="MobiDB-lite"/>
    </source>
</evidence>
<feature type="region of interest" description="Disordered" evidence="5">
    <location>
        <begin position="836"/>
        <end position="878"/>
    </location>
</feature>
<feature type="domain" description="DBF4-type" evidence="6">
    <location>
        <begin position="53"/>
        <end position="102"/>
    </location>
</feature>
<dbReference type="RefSeq" id="XP_030065110.1">
    <property type="nucleotide sequence ID" value="XM_030209250.1"/>
</dbReference>
<dbReference type="Pfam" id="PF07535">
    <property type="entry name" value="zf-DBF"/>
    <property type="match status" value="1"/>
</dbReference>
<sequence>MFDRRKLGDGDCASSIWEIGKKDTEWSVGRDSSSSSSLSVQTPDQVVVGISSVQNRQGYCSCCQVHYSILDQHLLSAQHRCFANCCRCPTGSNILMHRFLQDVRKYHPQLYHDNRPTYDDMPDVLSLPTPKEDSCDNCLLPGDETKDTSEIEGEKRTLDSEFATELCRSKGPFMPFIQKPRPTTQICHQKQCMCRSIKNCIPLDNIATSSHEALFSAVSPLPHNSRSVPLAFSSSSPKIANNAFSAGRLDQTKQRICINQENRYKSPSFIGVSPLYHLKTPSLLLQRTAVDPEVSSLTNLSLSSWTHGLKSQGETRASELHLKNLVSSYSDEAQQYIGEDDRSKSKEARCSKINLTSVDEIIEDVILKYCYGISPMKLSSSDEGSSSLNFQSLLEHSKTVDSDTSFDLNVPVHSGVNHSKAFIKEIDCLQEIHVTLQDDNYESQLSSVLKAYPVKKEEGKQEDNSKEVVIQPLPHVPPSFVGKTWSQIMYEDDLKVNALVQEFKEGHFRSYFDSESLTNCSGKSNKTQKVERNNEPLKNNRTENAPIKALSPVSDHVNDDADSYSPPSTSNTLCKLSSVKNPGKRTWRLASRCQIVKVSHGTQTNIVNCPLIKRKLVRKEQEPVSEKATFDWLENERTPEMRTRLCALKLPESYRKFLRPIQPNSVVYVLSCPEMKPCNGKPAVIQKTGQHQHHSTDKCSIRYKYKPCPLKYYDPLTNRVLKTVPRSSVRRKGKKAPCARQLFRNLNINFNMKEVGDGQKESSLSMKSVSLSDLSSSSSAPLLADITKGKDFSSSLRLGGSADSTEESKLAQSEVKSCRHLILPLDHSQWGRDIPLKSPNNIKRPKKNLLLEKGNSKVSKKKKGGSKRQPDISNKSSGILRIPCTVTRSRRKKALEKEDCRTRRITKAQINKSSGQKFSVSSVQGCQTRHMTVGKRFAKKQPDTKKVRG</sequence>
<dbReference type="RefSeq" id="XP_030065109.1">
    <property type="nucleotide sequence ID" value="XM_030209249.1"/>
</dbReference>
<evidence type="ECO:0000313" key="11">
    <source>
        <dbReference type="RefSeq" id="XP_030065112.1"/>
    </source>
</evidence>
<dbReference type="InterPro" id="IPR038545">
    <property type="entry name" value="Znf_DBF_sf"/>
</dbReference>
<evidence type="ECO:0000313" key="8">
    <source>
        <dbReference type="RefSeq" id="XP_030065108.1"/>
    </source>
</evidence>
<feature type="region of interest" description="Disordered" evidence="5">
    <location>
        <begin position="516"/>
        <end position="545"/>
    </location>
</feature>
<dbReference type="OrthoDB" id="9905711at2759"/>
<evidence type="ECO:0000259" key="6">
    <source>
        <dbReference type="PROSITE" id="PS51265"/>
    </source>
</evidence>
<dbReference type="RefSeq" id="XP_030065112.1">
    <property type="nucleotide sequence ID" value="XM_030209252.1"/>
</dbReference>
<evidence type="ECO:0000256" key="3">
    <source>
        <dbReference type="ARBA" id="ARBA00022833"/>
    </source>
</evidence>
<dbReference type="Gene3D" id="6.10.250.3410">
    <property type="entry name" value="DBF zinc finger"/>
    <property type="match status" value="1"/>
</dbReference>
<dbReference type="Proteomes" id="UP000515156">
    <property type="component" value="Chromosome 7"/>
</dbReference>
<feature type="compositionally biased region" description="Polar residues" evidence="5">
    <location>
        <begin position="910"/>
        <end position="930"/>
    </location>
</feature>
<name>A0A6P7YJF2_9AMPH</name>
<keyword evidence="3" id="KW-0862">Zinc</keyword>
<dbReference type="PANTHER" id="PTHR21639">
    <property type="entry name" value="DBF4-TYPE ZINC FINGER-CONTAINING PROTEIN 2"/>
    <property type="match status" value="1"/>
</dbReference>
<dbReference type="RefSeq" id="XP_030065108.1">
    <property type="nucleotide sequence ID" value="XM_030209248.1"/>
</dbReference>
<evidence type="ECO:0000256" key="2">
    <source>
        <dbReference type="ARBA" id="ARBA00022771"/>
    </source>
</evidence>
<dbReference type="InterPro" id="IPR038890">
    <property type="entry name" value="ZDBF2"/>
</dbReference>
<evidence type="ECO:0000313" key="9">
    <source>
        <dbReference type="RefSeq" id="XP_030065109.1"/>
    </source>
</evidence>
<dbReference type="GO" id="GO:0008270">
    <property type="term" value="F:zinc ion binding"/>
    <property type="evidence" value="ECO:0007669"/>
    <property type="project" value="UniProtKB-KW"/>
</dbReference>
<dbReference type="PROSITE" id="PS51265">
    <property type="entry name" value="ZF_DBF4"/>
    <property type="match status" value="1"/>
</dbReference>
<dbReference type="GO" id="GO:0003676">
    <property type="term" value="F:nucleic acid binding"/>
    <property type="evidence" value="ECO:0007669"/>
    <property type="project" value="InterPro"/>
</dbReference>
<dbReference type="AlphaFoldDB" id="A0A6P7YJF2"/>